<evidence type="ECO:0000256" key="9">
    <source>
        <dbReference type="ARBA" id="ARBA00048367"/>
    </source>
</evidence>
<dbReference type="PANTHER" id="PTHR24056">
    <property type="entry name" value="CELL DIVISION PROTEIN KINASE"/>
    <property type="match status" value="1"/>
</dbReference>
<dbReference type="AlphaFoldDB" id="D2VD55"/>
<comment type="function">
    <text evidence="10">Probably involved in the control of the cell cycle.</text>
</comment>
<comment type="similarity">
    <text evidence="1">Belongs to the protein kinase superfamily. CMGC Ser/Thr protein kinase family. CDC2/CDKX subfamily.</text>
</comment>
<feature type="binding site" evidence="11">
    <location>
        <position position="33"/>
    </location>
    <ligand>
        <name>ATP</name>
        <dbReference type="ChEBI" id="CHEBI:30616"/>
    </ligand>
</feature>
<dbReference type="GO" id="GO:0010389">
    <property type="term" value="P:regulation of G2/M transition of mitotic cell cycle"/>
    <property type="evidence" value="ECO:0007669"/>
    <property type="project" value="TreeGrafter"/>
</dbReference>
<dbReference type="InParanoid" id="D2VD55"/>
<dbReference type="RefSeq" id="XP_002678015.1">
    <property type="nucleotide sequence ID" value="XM_002677969.1"/>
</dbReference>
<comment type="catalytic activity">
    <reaction evidence="8">
        <text>L-threonyl-[protein] + ATP = O-phospho-L-threonyl-[protein] + ADP + H(+)</text>
        <dbReference type="Rhea" id="RHEA:46608"/>
        <dbReference type="Rhea" id="RHEA-COMP:11060"/>
        <dbReference type="Rhea" id="RHEA-COMP:11605"/>
        <dbReference type="ChEBI" id="CHEBI:15378"/>
        <dbReference type="ChEBI" id="CHEBI:30013"/>
        <dbReference type="ChEBI" id="CHEBI:30616"/>
        <dbReference type="ChEBI" id="CHEBI:61977"/>
        <dbReference type="ChEBI" id="CHEBI:456216"/>
        <dbReference type="EC" id="2.7.11.22"/>
    </reaction>
</comment>
<evidence type="ECO:0000256" key="8">
    <source>
        <dbReference type="ARBA" id="ARBA00047811"/>
    </source>
</evidence>
<dbReference type="GO" id="GO:0007165">
    <property type="term" value="P:signal transduction"/>
    <property type="evidence" value="ECO:0007669"/>
    <property type="project" value="TreeGrafter"/>
</dbReference>
<dbReference type="GO" id="GO:0004693">
    <property type="term" value="F:cyclin-dependent protein serine/threonine kinase activity"/>
    <property type="evidence" value="ECO:0007669"/>
    <property type="project" value="UniProtKB-EC"/>
</dbReference>
<evidence type="ECO:0000256" key="7">
    <source>
        <dbReference type="ARBA" id="ARBA00022840"/>
    </source>
</evidence>
<organism evidence="15">
    <name type="scientific">Naegleria gruberi</name>
    <name type="common">Amoeba</name>
    <dbReference type="NCBI Taxonomy" id="5762"/>
    <lineage>
        <taxon>Eukaryota</taxon>
        <taxon>Discoba</taxon>
        <taxon>Heterolobosea</taxon>
        <taxon>Tetramitia</taxon>
        <taxon>Eutetramitia</taxon>
        <taxon>Vahlkampfiidae</taxon>
        <taxon>Naegleria</taxon>
    </lineage>
</organism>
<dbReference type="InterPro" id="IPR008271">
    <property type="entry name" value="Ser/Thr_kinase_AS"/>
</dbReference>
<dbReference type="GeneID" id="8857036"/>
<dbReference type="SMART" id="SM00220">
    <property type="entry name" value="S_TKc"/>
    <property type="match status" value="1"/>
</dbReference>
<keyword evidence="3 12" id="KW-0723">Serine/threonine-protein kinase</keyword>
<proteinExistence type="inferred from homology"/>
<protein>
    <recommendedName>
        <fullName evidence="2">cyclin-dependent kinase</fullName>
        <ecNumber evidence="2">2.7.11.22</ecNumber>
    </recommendedName>
</protein>
<keyword evidence="5 11" id="KW-0547">Nucleotide-binding</keyword>
<evidence type="ECO:0000256" key="11">
    <source>
        <dbReference type="PROSITE-ProRule" id="PRU10141"/>
    </source>
</evidence>
<dbReference type="Gene3D" id="1.10.510.10">
    <property type="entry name" value="Transferase(Phosphotransferase) domain 1"/>
    <property type="match status" value="1"/>
</dbReference>
<reference evidence="14 15" key="1">
    <citation type="journal article" date="2010" name="Cell">
        <title>The genome of Naegleria gruberi illuminates early eukaryotic versatility.</title>
        <authorList>
            <person name="Fritz-Laylin L.K."/>
            <person name="Prochnik S.E."/>
            <person name="Ginger M.L."/>
            <person name="Dacks J.B."/>
            <person name="Carpenter M.L."/>
            <person name="Field M.C."/>
            <person name="Kuo A."/>
            <person name="Paredez A."/>
            <person name="Chapman J."/>
            <person name="Pham J."/>
            <person name="Shu S."/>
            <person name="Neupane R."/>
            <person name="Cipriano M."/>
            <person name="Mancuso J."/>
            <person name="Tu H."/>
            <person name="Salamov A."/>
            <person name="Lindquist E."/>
            <person name="Shapiro H."/>
            <person name="Lucas S."/>
            <person name="Grigoriev I.V."/>
            <person name="Cande W.Z."/>
            <person name="Fulton C."/>
            <person name="Rokhsar D.S."/>
            <person name="Dawson S.C."/>
        </authorList>
    </citation>
    <scope>NUCLEOTIDE SEQUENCE [LARGE SCALE GENOMIC DNA]</scope>
    <source>
        <strain evidence="14 15">NEG-M</strain>
    </source>
</reference>
<gene>
    <name evidence="14" type="ORF">NAEGRDRAFT_83119</name>
</gene>
<dbReference type="STRING" id="5762.D2VD55"/>
<evidence type="ECO:0000256" key="5">
    <source>
        <dbReference type="ARBA" id="ARBA00022741"/>
    </source>
</evidence>
<dbReference type="FunFam" id="3.30.200.20:FF:000375">
    <property type="entry name" value="Cell division related protein kinase 2"/>
    <property type="match status" value="1"/>
</dbReference>
<dbReference type="PANTHER" id="PTHR24056:SF254">
    <property type="entry name" value="CYCLIN-DEPENDENT KINASE 2"/>
    <property type="match status" value="1"/>
</dbReference>
<dbReference type="InterPro" id="IPR050108">
    <property type="entry name" value="CDK"/>
</dbReference>
<keyword evidence="15" id="KW-1185">Reference proteome</keyword>
<evidence type="ECO:0000256" key="10">
    <source>
        <dbReference type="ARBA" id="ARBA00059987"/>
    </source>
</evidence>
<dbReference type="CDD" id="cd07829">
    <property type="entry name" value="STKc_CDK_like"/>
    <property type="match status" value="1"/>
</dbReference>
<dbReference type="PROSITE" id="PS50011">
    <property type="entry name" value="PROTEIN_KINASE_DOM"/>
    <property type="match status" value="1"/>
</dbReference>
<name>D2VD55_NAEGR</name>
<feature type="domain" description="Protein kinase" evidence="13">
    <location>
        <begin position="4"/>
        <end position="287"/>
    </location>
</feature>
<dbReference type="GO" id="GO:0005737">
    <property type="term" value="C:cytoplasm"/>
    <property type="evidence" value="ECO:0007669"/>
    <property type="project" value="TreeGrafter"/>
</dbReference>
<evidence type="ECO:0000256" key="4">
    <source>
        <dbReference type="ARBA" id="ARBA00022679"/>
    </source>
</evidence>
<dbReference type="InterPro" id="IPR011009">
    <property type="entry name" value="Kinase-like_dom_sf"/>
</dbReference>
<dbReference type="GO" id="GO:0000082">
    <property type="term" value="P:G1/S transition of mitotic cell cycle"/>
    <property type="evidence" value="ECO:0007669"/>
    <property type="project" value="TreeGrafter"/>
</dbReference>
<dbReference type="Gene3D" id="3.30.200.20">
    <property type="entry name" value="Phosphorylase Kinase, domain 1"/>
    <property type="match status" value="1"/>
</dbReference>
<dbReference type="Pfam" id="PF00069">
    <property type="entry name" value="Pkinase"/>
    <property type="match status" value="1"/>
</dbReference>
<evidence type="ECO:0000256" key="6">
    <source>
        <dbReference type="ARBA" id="ARBA00022777"/>
    </source>
</evidence>
<dbReference type="SUPFAM" id="SSF56112">
    <property type="entry name" value="Protein kinase-like (PK-like)"/>
    <property type="match status" value="1"/>
</dbReference>
<dbReference type="FunFam" id="1.10.510.10:FF:000611">
    <property type="entry name" value="CMGC family protein kinase"/>
    <property type="match status" value="1"/>
</dbReference>
<keyword evidence="4" id="KW-0808">Transferase</keyword>
<evidence type="ECO:0000256" key="2">
    <source>
        <dbReference type="ARBA" id="ARBA00012425"/>
    </source>
</evidence>
<dbReference type="EMBL" id="GG738864">
    <property type="protein sequence ID" value="EFC45271.1"/>
    <property type="molecule type" value="Genomic_DNA"/>
</dbReference>
<dbReference type="InterPro" id="IPR017441">
    <property type="entry name" value="Protein_kinase_ATP_BS"/>
</dbReference>
<keyword evidence="6" id="KW-0418">Kinase</keyword>
<dbReference type="VEuPathDB" id="AmoebaDB:NAEGRDRAFT_83119"/>
<keyword evidence="7 11" id="KW-0067">ATP-binding</keyword>
<dbReference type="PROSITE" id="PS00107">
    <property type="entry name" value="PROTEIN_KINASE_ATP"/>
    <property type="match status" value="1"/>
</dbReference>
<dbReference type="PROSITE" id="PS00108">
    <property type="entry name" value="PROTEIN_KINASE_ST"/>
    <property type="match status" value="1"/>
</dbReference>
<dbReference type="GO" id="GO:0005524">
    <property type="term" value="F:ATP binding"/>
    <property type="evidence" value="ECO:0007669"/>
    <property type="project" value="UniProtKB-UniRule"/>
</dbReference>
<evidence type="ECO:0000256" key="3">
    <source>
        <dbReference type="ARBA" id="ARBA00022527"/>
    </source>
</evidence>
<dbReference type="EC" id="2.7.11.22" evidence="2"/>
<sequence length="292" mass="33408">MDVVKQLQKIGEGTYGVVFKAIDLTNNNVVAVKRIRLEKEDEGVPSTTLREIALLKHICHPCVVRLFEVIHENNQLNLVFEFVDSDLKVFIDQQRKTKTYFPPILVKKYMFQMLQALAFCHARRVLHRDIKPQNILIDSQGNIKLADFGLAREFNIPLRTLTKEVITLWYRCPELLLGANKYSTSVDIWSIGCIFAELVLLQPLFPSDSEIDHLFKVFQLLGTPSDGAVTQLPNFRTTFPKWNVNLLASKFINTPLDSQGLDLLSRMLVINPANRISASDALKHPYFDELKQ</sequence>
<evidence type="ECO:0000313" key="14">
    <source>
        <dbReference type="EMBL" id="EFC45271.1"/>
    </source>
</evidence>
<dbReference type="GO" id="GO:0005634">
    <property type="term" value="C:nucleus"/>
    <property type="evidence" value="ECO:0007669"/>
    <property type="project" value="TreeGrafter"/>
</dbReference>
<comment type="catalytic activity">
    <reaction evidence="9">
        <text>L-seryl-[protein] + ATP = O-phospho-L-seryl-[protein] + ADP + H(+)</text>
        <dbReference type="Rhea" id="RHEA:17989"/>
        <dbReference type="Rhea" id="RHEA-COMP:9863"/>
        <dbReference type="Rhea" id="RHEA-COMP:11604"/>
        <dbReference type="ChEBI" id="CHEBI:15378"/>
        <dbReference type="ChEBI" id="CHEBI:29999"/>
        <dbReference type="ChEBI" id="CHEBI:30616"/>
        <dbReference type="ChEBI" id="CHEBI:83421"/>
        <dbReference type="ChEBI" id="CHEBI:456216"/>
        <dbReference type="EC" id="2.7.11.22"/>
    </reaction>
</comment>
<dbReference type="KEGG" id="ngr:NAEGRDRAFT_83119"/>
<evidence type="ECO:0000256" key="1">
    <source>
        <dbReference type="ARBA" id="ARBA00006485"/>
    </source>
</evidence>
<dbReference type="OrthoDB" id="1732493at2759"/>
<dbReference type="OMA" id="NWHEFPQ"/>
<dbReference type="GO" id="GO:0030332">
    <property type="term" value="F:cyclin binding"/>
    <property type="evidence" value="ECO:0007669"/>
    <property type="project" value="TreeGrafter"/>
</dbReference>
<evidence type="ECO:0000313" key="15">
    <source>
        <dbReference type="Proteomes" id="UP000006671"/>
    </source>
</evidence>
<accession>D2VD55</accession>
<evidence type="ECO:0000256" key="12">
    <source>
        <dbReference type="RuleBase" id="RU000304"/>
    </source>
</evidence>
<evidence type="ECO:0000259" key="13">
    <source>
        <dbReference type="PROSITE" id="PS50011"/>
    </source>
</evidence>
<dbReference type="Proteomes" id="UP000006671">
    <property type="component" value="Unassembled WGS sequence"/>
</dbReference>
<dbReference type="GO" id="GO:0010468">
    <property type="term" value="P:regulation of gene expression"/>
    <property type="evidence" value="ECO:0007669"/>
    <property type="project" value="TreeGrafter"/>
</dbReference>
<dbReference type="InterPro" id="IPR000719">
    <property type="entry name" value="Prot_kinase_dom"/>
</dbReference>
<dbReference type="eggNOG" id="KOG0594">
    <property type="taxonomic scope" value="Eukaryota"/>
</dbReference>
<dbReference type="GO" id="GO:0000307">
    <property type="term" value="C:cyclin-dependent protein kinase holoenzyme complex"/>
    <property type="evidence" value="ECO:0007669"/>
    <property type="project" value="TreeGrafter"/>
</dbReference>